<evidence type="ECO:0008006" key="4">
    <source>
        <dbReference type="Google" id="ProtNLM"/>
    </source>
</evidence>
<feature type="region of interest" description="Disordered" evidence="1">
    <location>
        <begin position="21"/>
        <end position="43"/>
    </location>
</feature>
<evidence type="ECO:0000313" key="2">
    <source>
        <dbReference type="EMBL" id="CAG2228416.1"/>
    </source>
</evidence>
<protein>
    <recommendedName>
        <fullName evidence="4">Endonuclease/exonuclease/phosphatase domain-containing protein</fullName>
    </recommendedName>
</protein>
<comment type="caution">
    <text evidence="2">The sequence shown here is derived from an EMBL/GenBank/DDBJ whole genome shotgun (WGS) entry which is preliminary data.</text>
</comment>
<name>A0A8S3T496_MYTED</name>
<dbReference type="Gene3D" id="3.60.10.10">
    <property type="entry name" value="Endonuclease/exonuclease/phosphatase"/>
    <property type="match status" value="1"/>
</dbReference>
<dbReference type="EMBL" id="CAJPWZ010001995">
    <property type="protein sequence ID" value="CAG2228416.1"/>
    <property type="molecule type" value="Genomic_DNA"/>
</dbReference>
<dbReference type="InterPro" id="IPR036691">
    <property type="entry name" value="Endo/exonu/phosph_ase_sf"/>
</dbReference>
<gene>
    <name evidence="2" type="ORF">MEDL_41345</name>
</gene>
<dbReference type="OrthoDB" id="6158878at2759"/>
<keyword evidence="3" id="KW-1185">Reference proteome</keyword>
<proteinExistence type="predicted"/>
<dbReference type="SUPFAM" id="SSF56219">
    <property type="entry name" value="DNase I-like"/>
    <property type="match status" value="1"/>
</dbReference>
<sequence>MLASNIRDTIDRILGLPPRTPMKRNVNQYNYTPPRVQRDNTNDFVPDDDSQQYMYNRGRGQRYRGGRGNNHQFRGNRETHLGYNTPISVEGYNFFPVCRVQSSNSRFYGGLGILIKNIIRPGINILQNTSKDYQWIKLNKNFFNLTNDIYLCLAYIIPSMSSYLHQSDDDVLDSIERDMTCTYKQLGDIILCGDLNARSGSEPDFIQNDVYDTHLPIYNDYDCDTIQDVRHSYDSKVDVRGRQLLDLCISTKMRILNGRVLGDLYGKFTCHKPTGSSVVDYVIVSEALLPKILSFKISDFIPNFSDCHCKLSFGILATYSSHLSINKFKMNAFPGGYKWTKSSTSQFQDALCHPVCKSLLNNFMNHEYANEDSERAVPDFLNIINVAATKANIFRHKSSKKRKPNCKWFDSDLGVKRKILVSKGELLSKFPYDPIVRGSYYKCYREYNKLRKYKMRTFKQSILNSLDNLRDSDPKQYWKLINSLKESTDDSKGKSVEPEVWFNHFSDLNKSPSISETRIKEINSKIENMEKNKTFCELDYRFSTKEIFESISKLKSGKASGLDGIPNEMLKAGNPTCFGQENKFIGGKERKRVSVKKTDVNVFRTFCSILKEQTGLVEEALQRGLGKEVEVKISRLEKTKEGVKTYGISTQATWELELPEIEKGCSLQAEEGNTDYDQVSEYDSESDVDYTEETDNVIDTPECLSFLQGTTSRSGRTIRLSSKFY</sequence>
<organism evidence="2 3">
    <name type="scientific">Mytilus edulis</name>
    <name type="common">Blue mussel</name>
    <dbReference type="NCBI Taxonomy" id="6550"/>
    <lineage>
        <taxon>Eukaryota</taxon>
        <taxon>Metazoa</taxon>
        <taxon>Spiralia</taxon>
        <taxon>Lophotrochozoa</taxon>
        <taxon>Mollusca</taxon>
        <taxon>Bivalvia</taxon>
        <taxon>Autobranchia</taxon>
        <taxon>Pteriomorphia</taxon>
        <taxon>Mytilida</taxon>
        <taxon>Mytiloidea</taxon>
        <taxon>Mytilidae</taxon>
        <taxon>Mytilinae</taxon>
        <taxon>Mytilus</taxon>
    </lineage>
</organism>
<evidence type="ECO:0000313" key="3">
    <source>
        <dbReference type="Proteomes" id="UP000683360"/>
    </source>
</evidence>
<evidence type="ECO:0000256" key="1">
    <source>
        <dbReference type="SAM" id="MobiDB-lite"/>
    </source>
</evidence>
<dbReference type="AlphaFoldDB" id="A0A8S3T496"/>
<reference evidence="2" key="1">
    <citation type="submission" date="2021-03" db="EMBL/GenBank/DDBJ databases">
        <authorList>
            <person name="Bekaert M."/>
        </authorList>
    </citation>
    <scope>NUCLEOTIDE SEQUENCE</scope>
</reference>
<accession>A0A8S3T496</accession>
<dbReference type="Proteomes" id="UP000683360">
    <property type="component" value="Unassembled WGS sequence"/>
</dbReference>